<evidence type="ECO:0000256" key="3">
    <source>
        <dbReference type="ARBA" id="ARBA00022840"/>
    </source>
</evidence>
<protein>
    <recommendedName>
        <fullName evidence="4">Helicase ATP-binding domain-containing protein</fullName>
    </recommendedName>
</protein>
<dbReference type="InterPro" id="IPR027417">
    <property type="entry name" value="P-loop_NTPase"/>
</dbReference>
<dbReference type="GO" id="GO:0003676">
    <property type="term" value="F:nucleic acid binding"/>
    <property type="evidence" value="ECO:0007669"/>
    <property type="project" value="InterPro"/>
</dbReference>
<evidence type="ECO:0000256" key="1">
    <source>
        <dbReference type="ARBA" id="ARBA00022741"/>
    </source>
</evidence>
<gene>
    <name evidence="5" type="ORF">S03H2_14820</name>
</gene>
<dbReference type="SUPFAM" id="SSF52540">
    <property type="entry name" value="P-loop containing nucleoside triphosphate hydrolases"/>
    <property type="match status" value="1"/>
</dbReference>
<dbReference type="InterPro" id="IPR014013">
    <property type="entry name" value="Helic_SF1/SF2_ATP-bd_DinG/Rad3"/>
</dbReference>
<accession>X1GWC3</accession>
<keyword evidence="2" id="KW-0378">Hydrolase</keyword>
<dbReference type="GO" id="GO:0005524">
    <property type="term" value="F:ATP binding"/>
    <property type="evidence" value="ECO:0007669"/>
    <property type="project" value="UniProtKB-KW"/>
</dbReference>
<keyword evidence="1" id="KW-0547">Nucleotide-binding</keyword>
<comment type="caution">
    <text evidence="5">The sequence shown here is derived from an EMBL/GenBank/DDBJ whole genome shotgun (WGS) entry which is preliminary data.</text>
</comment>
<proteinExistence type="predicted"/>
<evidence type="ECO:0000313" key="5">
    <source>
        <dbReference type="EMBL" id="GAH45919.1"/>
    </source>
</evidence>
<dbReference type="Gene3D" id="3.40.50.300">
    <property type="entry name" value="P-loop containing nucleotide triphosphate hydrolases"/>
    <property type="match status" value="1"/>
</dbReference>
<evidence type="ECO:0000259" key="4">
    <source>
        <dbReference type="PROSITE" id="PS51193"/>
    </source>
</evidence>
<sequence>MKEQGNIKQTLGDGGPIASCLKNYEERPQQIEMSKAIEEAISCSSHLIVEAGTGVGKSLAYLFPFIYWAVDEKKRVVISTYTKTLQQQLVEKDIPFLEEALKIDFRFALCLGGENYLCLRRISEASLHGLFD</sequence>
<keyword evidence="3" id="KW-0067">ATP-binding</keyword>
<dbReference type="PROSITE" id="PS51193">
    <property type="entry name" value="HELICASE_ATP_BIND_2"/>
    <property type="match status" value="1"/>
</dbReference>
<dbReference type="Pfam" id="PF00270">
    <property type="entry name" value="DEAD"/>
    <property type="match status" value="1"/>
</dbReference>
<dbReference type="GO" id="GO:0016787">
    <property type="term" value="F:hydrolase activity"/>
    <property type="evidence" value="ECO:0007669"/>
    <property type="project" value="UniProtKB-KW"/>
</dbReference>
<reference evidence="5" key="1">
    <citation type="journal article" date="2014" name="Front. Microbiol.">
        <title>High frequency of phylogenetically diverse reductive dehalogenase-homologous genes in deep subseafloor sedimentary metagenomes.</title>
        <authorList>
            <person name="Kawai M."/>
            <person name="Futagami T."/>
            <person name="Toyoda A."/>
            <person name="Takaki Y."/>
            <person name="Nishi S."/>
            <person name="Hori S."/>
            <person name="Arai W."/>
            <person name="Tsubouchi T."/>
            <person name="Morono Y."/>
            <person name="Uchiyama I."/>
            <person name="Ito T."/>
            <person name="Fujiyama A."/>
            <person name="Inagaki F."/>
            <person name="Takami H."/>
        </authorList>
    </citation>
    <scope>NUCLEOTIDE SEQUENCE</scope>
    <source>
        <strain evidence="5">Expedition CK06-06</strain>
    </source>
</reference>
<dbReference type="InterPro" id="IPR011545">
    <property type="entry name" value="DEAD/DEAH_box_helicase_dom"/>
</dbReference>
<name>X1GWC3_9ZZZZ</name>
<dbReference type="EMBL" id="BARU01007527">
    <property type="protein sequence ID" value="GAH45919.1"/>
    <property type="molecule type" value="Genomic_DNA"/>
</dbReference>
<evidence type="ECO:0000256" key="2">
    <source>
        <dbReference type="ARBA" id="ARBA00022801"/>
    </source>
</evidence>
<organism evidence="5">
    <name type="scientific">marine sediment metagenome</name>
    <dbReference type="NCBI Taxonomy" id="412755"/>
    <lineage>
        <taxon>unclassified sequences</taxon>
        <taxon>metagenomes</taxon>
        <taxon>ecological metagenomes</taxon>
    </lineage>
</organism>
<dbReference type="AlphaFoldDB" id="X1GWC3"/>
<feature type="non-terminal residue" evidence="5">
    <location>
        <position position="132"/>
    </location>
</feature>
<feature type="domain" description="Helicase ATP-binding" evidence="4">
    <location>
        <begin position="16"/>
        <end position="132"/>
    </location>
</feature>